<keyword evidence="1" id="KW-1133">Transmembrane helix</keyword>
<evidence type="ECO:0000313" key="2">
    <source>
        <dbReference type="EMBL" id="KAH8692851.1"/>
    </source>
</evidence>
<evidence type="ECO:0000313" key="3">
    <source>
        <dbReference type="Proteomes" id="UP001201262"/>
    </source>
</evidence>
<evidence type="ECO:0000256" key="1">
    <source>
        <dbReference type="SAM" id="Phobius"/>
    </source>
</evidence>
<keyword evidence="1" id="KW-0812">Transmembrane</keyword>
<dbReference type="AlphaFoldDB" id="A0AAD4PX84"/>
<keyword evidence="3" id="KW-1185">Reference proteome</keyword>
<reference evidence="2" key="1">
    <citation type="submission" date="2021-12" db="EMBL/GenBank/DDBJ databases">
        <title>Convergent genome expansion in fungi linked to evolution of root-endophyte symbiosis.</title>
        <authorList>
            <consortium name="DOE Joint Genome Institute"/>
            <person name="Ke Y.-H."/>
            <person name="Bonito G."/>
            <person name="Liao H.-L."/>
            <person name="Looney B."/>
            <person name="Rojas-Flechas A."/>
            <person name="Nash J."/>
            <person name="Hameed K."/>
            <person name="Schadt C."/>
            <person name="Martin F."/>
            <person name="Crous P.W."/>
            <person name="Miettinen O."/>
            <person name="Magnuson J.K."/>
            <person name="Labbe J."/>
            <person name="Jacobson D."/>
            <person name="Doktycz M.J."/>
            <person name="Veneault-Fourrey C."/>
            <person name="Kuo A."/>
            <person name="Mondo S."/>
            <person name="Calhoun S."/>
            <person name="Riley R."/>
            <person name="Ohm R."/>
            <person name="LaButti K."/>
            <person name="Andreopoulos B."/>
            <person name="Pangilinan J."/>
            <person name="Nolan M."/>
            <person name="Tritt A."/>
            <person name="Clum A."/>
            <person name="Lipzen A."/>
            <person name="Daum C."/>
            <person name="Barry K."/>
            <person name="Grigoriev I.V."/>
            <person name="Vilgalys R."/>
        </authorList>
    </citation>
    <scope>NUCLEOTIDE SEQUENCE</scope>
    <source>
        <strain evidence="2">PMI_201</strain>
    </source>
</reference>
<dbReference type="GeneID" id="70240859"/>
<name>A0AAD4PX84_9EURO</name>
<proteinExistence type="predicted"/>
<sequence>MGPRIAGLDGFITGLGNRLKREQPRKLVYEDTILIFILGLCRDCASRTLESRLCFFFSFALYVSIFCYWQVCSIAFVSYRVYSIAYVLSILFYLFLDLTQTSHLYLFSA</sequence>
<dbReference type="EMBL" id="JAJTJA010000010">
    <property type="protein sequence ID" value="KAH8692851.1"/>
    <property type="molecule type" value="Genomic_DNA"/>
</dbReference>
<dbReference type="Proteomes" id="UP001201262">
    <property type="component" value="Unassembled WGS sequence"/>
</dbReference>
<keyword evidence="1" id="KW-0472">Membrane</keyword>
<organism evidence="2 3">
    <name type="scientific">Talaromyces proteolyticus</name>
    <dbReference type="NCBI Taxonomy" id="1131652"/>
    <lineage>
        <taxon>Eukaryota</taxon>
        <taxon>Fungi</taxon>
        <taxon>Dikarya</taxon>
        <taxon>Ascomycota</taxon>
        <taxon>Pezizomycotina</taxon>
        <taxon>Eurotiomycetes</taxon>
        <taxon>Eurotiomycetidae</taxon>
        <taxon>Eurotiales</taxon>
        <taxon>Trichocomaceae</taxon>
        <taxon>Talaromyces</taxon>
        <taxon>Talaromyces sect. Bacilispori</taxon>
    </lineage>
</organism>
<feature type="transmembrane region" description="Helical" evidence="1">
    <location>
        <begin position="77"/>
        <end position="96"/>
    </location>
</feature>
<accession>A0AAD4PX84</accession>
<dbReference type="RefSeq" id="XP_046068724.1">
    <property type="nucleotide sequence ID" value="XM_046210572.1"/>
</dbReference>
<feature type="transmembrane region" description="Helical" evidence="1">
    <location>
        <begin position="53"/>
        <end position="71"/>
    </location>
</feature>
<gene>
    <name evidence="2" type="ORF">BGW36DRAFT_28843</name>
</gene>
<comment type="caution">
    <text evidence="2">The sequence shown here is derived from an EMBL/GenBank/DDBJ whole genome shotgun (WGS) entry which is preliminary data.</text>
</comment>
<protein>
    <submittedName>
        <fullName evidence="2">Uncharacterized protein</fullName>
    </submittedName>
</protein>